<evidence type="ECO:0000313" key="4">
    <source>
        <dbReference type="Proteomes" id="UP000727407"/>
    </source>
</evidence>
<evidence type="ECO:0000256" key="2">
    <source>
        <dbReference type="ARBA" id="ARBA00022658"/>
    </source>
</evidence>
<proteinExistence type="predicted"/>
<dbReference type="Pfam" id="PF19056">
    <property type="entry name" value="WD40_2"/>
    <property type="match status" value="1"/>
</dbReference>
<name>A0A8J4TXW7_CLAMG</name>
<feature type="non-terminal residue" evidence="3">
    <location>
        <position position="198"/>
    </location>
</feature>
<dbReference type="GO" id="GO:0030036">
    <property type="term" value="P:actin cytoskeleton organization"/>
    <property type="evidence" value="ECO:0007669"/>
    <property type="project" value="TreeGrafter"/>
</dbReference>
<dbReference type="Proteomes" id="UP000727407">
    <property type="component" value="Unassembled WGS sequence"/>
</dbReference>
<dbReference type="InterPro" id="IPR036322">
    <property type="entry name" value="WD40_repeat_dom_sf"/>
</dbReference>
<protein>
    <submittedName>
        <fullName evidence="3">Rho guanine nucleotide exchange factor 10-like protein isoform X2</fullName>
    </submittedName>
</protein>
<sequence length="198" mass="21619">ILVYGSMDTSSQCVLDLQNATGSPVLCLKHVSNFLFAGLHDGTLLIYRRAPEGELWNPEPCRKVLVGHEPVQTMLALDDSIWASCGNSVSVIDVSSLSIQRFEVHQDPVVSVAHMVRAGGGVWMAFSEGSCIRLFHTETLEHLQEINISTRSSFHSSSQKNLRVTSLLICQGLLWVGTAQGIIITLPVPKLEGIPKIT</sequence>
<dbReference type="EMBL" id="QNUK01000037">
    <property type="protein sequence ID" value="KAF5906116.1"/>
    <property type="molecule type" value="Genomic_DNA"/>
</dbReference>
<dbReference type="AlphaFoldDB" id="A0A8J4TXW7"/>
<evidence type="ECO:0000313" key="3">
    <source>
        <dbReference type="EMBL" id="KAF5906116.1"/>
    </source>
</evidence>
<keyword evidence="2" id="KW-0344">Guanine-nucleotide releasing factor</keyword>
<dbReference type="GO" id="GO:0005085">
    <property type="term" value="F:guanyl-nucleotide exchange factor activity"/>
    <property type="evidence" value="ECO:0007669"/>
    <property type="project" value="UniProtKB-KW"/>
</dbReference>
<comment type="caution">
    <text evidence="3">The sequence shown here is derived from an EMBL/GenBank/DDBJ whole genome shotgun (WGS) entry which is preliminary data.</text>
</comment>
<dbReference type="InterPro" id="IPR039919">
    <property type="entry name" value="ARHGEF10/ARHGEF17"/>
</dbReference>
<feature type="non-terminal residue" evidence="3">
    <location>
        <position position="1"/>
    </location>
</feature>
<organism evidence="3 4">
    <name type="scientific">Clarias magur</name>
    <name type="common">Asian catfish</name>
    <name type="synonym">Macropteronotus magur</name>
    <dbReference type="NCBI Taxonomy" id="1594786"/>
    <lineage>
        <taxon>Eukaryota</taxon>
        <taxon>Metazoa</taxon>
        <taxon>Chordata</taxon>
        <taxon>Craniata</taxon>
        <taxon>Vertebrata</taxon>
        <taxon>Euteleostomi</taxon>
        <taxon>Actinopterygii</taxon>
        <taxon>Neopterygii</taxon>
        <taxon>Teleostei</taxon>
        <taxon>Ostariophysi</taxon>
        <taxon>Siluriformes</taxon>
        <taxon>Clariidae</taxon>
        <taxon>Clarias</taxon>
    </lineage>
</organism>
<dbReference type="SUPFAM" id="SSF50978">
    <property type="entry name" value="WD40 repeat-like"/>
    <property type="match status" value="1"/>
</dbReference>
<dbReference type="GO" id="GO:0032933">
    <property type="term" value="P:SREBP signaling pathway"/>
    <property type="evidence" value="ECO:0007669"/>
    <property type="project" value="TreeGrafter"/>
</dbReference>
<dbReference type="GO" id="GO:0005829">
    <property type="term" value="C:cytosol"/>
    <property type="evidence" value="ECO:0007669"/>
    <property type="project" value="TreeGrafter"/>
</dbReference>
<dbReference type="PANTHER" id="PTHR12877">
    <property type="entry name" value="RHO GUANINE NUCLEOTIDE EXCHANGE FACTOR"/>
    <property type="match status" value="1"/>
</dbReference>
<keyword evidence="1" id="KW-0597">Phosphoprotein</keyword>
<reference evidence="3" key="1">
    <citation type="submission" date="2020-07" db="EMBL/GenBank/DDBJ databases">
        <title>Clarias magur genome sequencing, assembly and annotation.</title>
        <authorList>
            <person name="Kushwaha B."/>
            <person name="Kumar R."/>
            <person name="Das P."/>
            <person name="Joshi C.G."/>
            <person name="Kumar D."/>
            <person name="Nagpure N.S."/>
            <person name="Pandey M."/>
            <person name="Agarwal S."/>
            <person name="Srivastava S."/>
            <person name="Singh M."/>
            <person name="Sahoo L."/>
            <person name="Jayasankar P."/>
            <person name="Meher P.K."/>
            <person name="Koringa P.G."/>
            <person name="Iquebal M.A."/>
            <person name="Das S.P."/>
            <person name="Bit A."/>
            <person name="Patnaik S."/>
            <person name="Patel N."/>
            <person name="Shah T.M."/>
            <person name="Hinsu A."/>
            <person name="Jena J.K."/>
        </authorList>
    </citation>
    <scope>NUCLEOTIDE SEQUENCE</scope>
    <source>
        <strain evidence="3">CIFAMagur01</strain>
        <tissue evidence="3">Testis</tissue>
    </source>
</reference>
<dbReference type="InterPro" id="IPR015943">
    <property type="entry name" value="WD40/YVTN_repeat-like_dom_sf"/>
</dbReference>
<gene>
    <name evidence="3" type="ORF">DAT39_004183</name>
</gene>
<dbReference type="Gene3D" id="2.130.10.10">
    <property type="entry name" value="YVTN repeat-like/Quinoprotein amine dehydrogenase"/>
    <property type="match status" value="1"/>
</dbReference>
<evidence type="ECO:0000256" key="1">
    <source>
        <dbReference type="ARBA" id="ARBA00022553"/>
    </source>
</evidence>
<keyword evidence="4" id="KW-1185">Reference proteome</keyword>
<dbReference type="GO" id="GO:0051496">
    <property type="term" value="P:positive regulation of stress fiber assembly"/>
    <property type="evidence" value="ECO:0007669"/>
    <property type="project" value="TreeGrafter"/>
</dbReference>
<accession>A0A8J4TXW7</accession>
<dbReference type="OrthoDB" id="28697at2759"/>
<dbReference type="PANTHER" id="PTHR12877:SF16">
    <property type="entry name" value="RHO GUANINE NUCLEOTIDE EXCHANGE FACTOR 10-LIKE PROTEIN"/>
    <property type="match status" value="1"/>
</dbReference>